<evidence type="ECO:0008006" key="4">
    <source>
        <dbReference type="Google" id="ProtNLM"/>
    </source>
</evidence>
<feature type="transmembrane region" description="Helical" evidence="1">
    <location>
        <begin position="408"/>
        <end position="426"/>
    </location>
</feature>
<feature type="transmembrane region" description="Helical" evidence="1">
    <location>
        <begin position="51"/>
        <end position="76"/>
    </location>
</feature>
<dbReference type="SUPFAM" id="SSF103473">
    <property type="entry name" value="MFS general substrate transporter"/>
    <property type="match status" value="1"/>
</dbReference>
<feature type="transmembrane region" description="Helical" evidence="1">
    <location>
        <begin position="297"/>
        <end position="320"/>
    </location>
</feature>
<keyword evidence="3" id="KW-1185">Reference proteome</keyword>
<keyword evidence="1" id="KW-0812">Transmembrane</keyword>
<name>A0ABY6HW99_9ARCH</name>
<dbReference type="Pfam" id="PF13347">
    <property type="entry name" value="MFS_2"/>
    <property type="match status" value="1"/>
</dbReference>
<feature type="transmembrane region" description="Helical" evidence="1">
    <location>
        <begin position="332"/>
        <end position="349"/>
    </location>
</feature>
<dbReference type="Gene3D" id="1.20.1250.20">
    <property type="entry name" value="MFS general substrate transporter like domains"/>
    <property type="match status" value="1"/>
</dbReference>
<dbReference type="PANTHER" id="PTHR11328:SF24">
    <property type="entry name" value="MAJOR FACILITATOR SUPERFAMILY (MFS) PROFILE DOMAIN-CONTAINING PROTEIN"/>
    <property type="match status" value="1"/>
</dbReference>
<keyword evidence="1" id="KW-0472">Membrane</keyword>
<dbReference type="Proteomes" id="UP001208689">
    <property type="component" value="Chromosome"/>
</dbReference>
<accession>A0ABY6HW99</accession>
<dbReference type="InterPro" id="IPR036259">
    <property type="entry name" value="MFS_trans_sf"/>
</dbReference>
<protein>
    <recommendedName>
        <fullName evidence="4">MFS transporter</fullName>
    </recommendedName>
</protein>
<feature type="transmembrane region" description="Helical" evidence="1">
    <location>
        <begin position="97"/>
        <end position="119"/>
    </location>
</feature>
<gene>
    <name evidence="2" type="ORF">NEF87_003913</name>
</gene>
<organism evidence="2 3">
    <name type="scientific">Candidatus Lokiarchaeum ossiferum</name>
    <dbReference type="NCBI Taxonomy" id="2951803"/>
    <lineage>
        <taxon>Archaea</taxon>
        <taxon>Promethearchaeati</taxon>
        <taxon>Promethearchaeota</taxon>
        <taxon>Promethearchaeia</taxon>
        <taxon>Promethearchaeales</taxon>
        <taxon>Promethearchaeaceae</taxon>
        <taxon>Candidatus Lokiarchaeum</taxon>
    </lineage>
</organism>
<feature type="transmembrane region" description="Helical" evidence="1">
    <location>
        <begin position="174"/>
        <end position="191"/>
    </location>
</feature>
<dbReference type="EMBL" id="CP104013">
    <property type="protein sequence ID" value="UYP47628.1"/>
    <property type="molecule type" value="Genomic_DNA"/>
</dbReference>
<evidence type="ECO:0000313" key="3">
    <source>
        <dbReference type="Proteomes" id="UP001208689"/>
    </source>
</evidence>
<feature type="transmembrane region" description="Helical" evidence="1">
    <location>
        <begin position="446"/>
        <end position="464"/>
    </location>
</feature>
<feature type="transmembrane region" description="Helical" evidence="1">
    <location>
        <begin position="355"/>
        <end position="375"/>
    </location>
</feature>
<evidence type="ECO:0000256" key="1">
    <source>
        <dbReference type="SAM" id="Phobius"/>
    </source>
</evidence>
<feature type="transmembrane region" description="Helical" evidence="1">
    <location>
        <begin position="211"/>
        <end position="231"/>
    </location>
</feature>
<reference evidence="2" key="1">
    <citation type="submission" date="2022-09" db="EMBL/GenBank/DDBJ databases">
        <title>Actin cytoskeleton and complex cell architecture in an #Asgard archaeon.</title>
        <authorList>
            <person name="Ponce Toledo R.I."/>
            <person name="Schleper C."/>
            <person name="Rodrigues Oliveira T."/>
            <person name="Wollweber F."/>
            <person name="Xu J."/>
            <person name="Rittmann S."/>
            <person name="Klingl A."/>
            <person name="Pilhofer M."/>
        </authorList>
    </citation>
    <scope>NUCLEOTIDE SEQUENCE</scope>
    <source>
        <strain evidence="2">B-35</strain>
    </source>
</reference>
<evidence type="ECO:0000313" key="2">
    <source>
        <dbReference type="EMBL" id="UYP47628.1"/>
    </source>
</evidence>
<dbReference type="InterPro" id="IPR039672">
    <property type="entry name" value="MFS_2"/>
</dbReference>
<keyword evidence="1" id="KW-1133">Transmembrane helix</keyword>
<sequence>MTQETIKQSSGIAEMEVQYSPLPKKTRIAFGFGPLADQMSHQMFQFLVFTYYYAVVGVNINLLAASFVIFAIWDSINDPLLGPISDRTKSRFGRRGFWVLISIVPFGLINIFLFTPPYFWTNNASDIANAIYMILIIMAYDLFYSIFSVNQLALFSEMFKSEEERGEGNMWKSILTIVGVIIGFVLPTIFINPMAPSDDTPADVVAKIPGMYVVAGIAIGILVIITGFIFFKYGMVEDPVNKSVEQNDDMPSMIQMLKDTFSNKDFIVFCVANLLKWFVFKMLTTIIPLYAIHVLGVQGIMVSVLLLAAFISAAACFPLMKKIGARWGWRNGFIFTQIIWIFVLIPFWFFDGQPILAIIGMIFMGIALSGAMYFVEPILANVIDEDELKTGKASAGSYYGVNGLINRYSTILVFAAIAIVLTGYGWENYLVGGDLDVSGLQTGLKLLLVPISIVGNILVILLLMKYSLHGEKLKDVQKKLKEARMRTK</sequence>
<dbReference type="PANTHER" id="PTHR11328">
    <property type="entry name" value="MAJOR FACILITATOR SUPERFAMILY DOMAIN-CONTAINING PROTEIN"/>
    <property type="match status" value="1"/>
</dbReference>
<feature type="transmembrane region" description="Helical" evidence="1">
    <location>
        <begin position="266"/>
        <end position="291"/>
    </location>
</feature>
<feature type="transmembrane region" description="Helical" evidence="1">
    <location>
        <begin position="131"/>
        <end position="153"/>
    </location>
</feature>
<proteinExistence type="predicted"/>